<organism evidence="1 2">
    <name type="scientific">Maudiozyma saulgeensis</name>
    <dbReference type="NCBI Taxonomy" id="1789683"/>
    <lineage>
        <taxon>Eukaryota</taxon>
        <taxon>Fungi</taxon>
        <taxon>Dikarya</taxon>
        <taxon>Ascomycota</taxon>
        <taxon>Saccharomycotina</taxon>
        <taxon>Saccharomycetes</taxon>
        <taxon>Saccharomycetales</taxon>
        <taxon>Saccharomycetaceae</taxon>
        <taxon>Maudiozyma</taxon>
    </lineage>
</organism>
<name>A0A1X7RA17_9SACH</name>
<evidence type="ECO:0000313" key="2">
    <source>
        <dbReference type="Proteomes" id="UP000196158"/>
    </source>
</evidence>
<proteinExistence type="predicted"/>
<gene>
    <name evidence="1" type="ORF">KASA_0I00572G</name>
</gene>
<dbReference type="Proteomes" id="UP000196158">
    <property type="component" value="Unassembled WGS sequence"/>
</dbReference>
<sequence>MKAPVGVLLKTNRLIMPLGTKVNRFNNIFIRYNTTQNKSHFKRWSELELPERQQFIKEFVKNYKKQFPKSRTNLSLKMLSLDMDKFEDSPAVFGIFYNDIYKELAKEAGQSAIVQSIAAREENRFTHHTFKKLLIRKPTNIP</sequence>
<evidence type="ECO:0000313" key="1">
    <source>
        <dbReference type="EMBL" id="SMN22056.1"/>
    </source>
</evidence>
<protein>
    <submittedName>
        <fullName evidence="1">Uncharacterized protein</fullName>
    </submittedName>
</protein>
<dbReference type="EMBL" id="FXLY01000010">
    <property type="protein sequence ID" value="SMN22056.1"/>
    <property type="molecule type" value="Genomic_DNA"/>
</dbReference>
<accession>A0A1X7RA17</accession>
<keyword evidence="2" id="KW-1185">Reference proteome</keyword>
<reference evidence="1 2" key="1">
    <citation type="submission" date="2017-04" db="EMBL/GenBank/DDBJ databases">
        <authorList>
            <person name="Afonso C.L."/>
            <person name="Miller P.J."/>
            <person name="Scott M.A."/>
            <person name="Spackman E."/>
            <person name="Goraichik I."/>
            <person name="Dimitrov K.M."/>
            <person name="Suarez D.L."/>
            <person name="Swayne D.E."/>
        </authorList>
    </citation>
    <scope>NUCLEOTIDE SEQUENCE [LARGE SCALE GENOMIC DNA]</scope>
</reference>
<dbReference type="OrthoDB" id="3972963at2759"/>
<dbReference type="AlphaFoldDB" id="A0A1X7RA17"/>